<dbReference type="Proteomes" id="UP000287853">
    <property type="component" value="Unassembled WGS sequence"/>
</dbReference>
<evidence type="ECO:0000256" key="5">
    <source>
        <dbReference type="ARBA" id="ARBA00044539"/>
    </source>
</evidence>
<protein>
    <recommendedName>
        <fullName evidence="5">tRNA-queuosine alpha-mannosyltransferase</fullName>
        <ecNumber evidence="4">2.4.1.110</ecNumber>
    </recommendedName>
</protein>
<evidence type="ECO:0000256" key="3">
    <source>
        <dbReference type="ARBA" id="ARBA00022679"/>
    </source>
</evidence>
<gene>
    <name evidence="9" type="ORF">H206_01958</name>
</gene>
<dbReference type="PANTHER" id="PTHR13615:SF3">
    <property type="entry name" value="GLYCOSYLTRANSFERASE-LIKE DOMAIN-CONTAINING PROTEIN 1"/>
    <property type="match status" value="1"/>
</dbReference>
<dbReference type="InterPro" id="IPR001296">
    <property type="entry name" value="Glyco_trans_1"/>
</dbReference>
<dbReference type="EMBL" id="MTKO01000038">
    <property type="protein sequence ID" value="RWX47278.1"/>
    <property type="molecule type" value="Genomic_DNA"/>
</dbReference>
<dbReference type="GO" id="GO:0016438">
    <property type="term" value="F:tRNA-queuosine(34) beta-mannosyltransferase activity"/>
    <property type="evidence" value="ECO:0007669"/>
    <property type="project" value="UniProtKB-EC"/>
</dbReference>
<name>A0A3S3R983_9BACT</name>
<evidence type="ECO:0000256" key="2">
    <source>
        <dbReference type="ARBA" id="ARBA00022676"/>
    </source>
</evidence>
<proteinExistence type="inferred from homology"/>
<feature type="domain" description="Glycosyl transferase family 1" evidence="7">
    <location>
        <begin position="154"/>
        <end position="273"/>
    </location>
</feature>
<keyword evidence="3 9" id="KW-0808">Transferase</keyword>
<comment type="caution">
    <text evidence="9">The sequence shown here is derived from an EMBL/GenBank/DDBJ whole genome shotgun (WGS) entry which is preliminary data.</text>
</comment>
<dbReference type="InterPro" id="IPR051862">
    <property type="entry name" value="GT-like_domain_containing_1"/>
</dbReference>
<sequence length="331" mass="38339">MRMQLAAPWFAERIVEMIAQNNNQGKNFDGILTSTFLDVAVLRSLLAAQGIYLPLAIYFHENQFSYPGQTHDPGMLQFASINFNSALCADRLAFNSCYNLETFLDGICFYLKKSADMELCHLEEQIRKKSVILYPGIDFRQIDVQSEGIPAGEGKNNEPVIVWNHRWEHDKDPETFFLTLFELALEYPFQVIVLGQHFHHQPEIFAQAKSVLGNRLIHFGYVESRKEYARLLRQGDFIVSTARHEFFGISVLEGIRAGCRPVVPDRLSYRELFPKEYRYSQGKLGEHLHSLFASPRPVTNGEVRRLTEPYSWLMLGERYQKWLQFTEMTIS</sequence>
<dbReference type="Pfam" id="PF12038">
    <property type="entry name" value="QTMAN_N"/>
    <property type="match status" value="1"/>
</dbReference>
<dbReference type="EC" id="2.4.1.110" evidence="4"/>
<dbReference type="SUPFAM" id="SSF53756">
    <property type="entry name" value="UDP-Glycosyltransferase/glycogen phosphorylase"/>
    <property type="match status" value="1"/>
</dbReference>
<evidence type="ECO:0000259" key="8">
    <source>
        <dbReference type="Pfam" id="PF12038"/>
    </source>
</evidence>
<evidence type="ECO:0000313" key="9">
    <source>
        <dbReference type="EMBL" id="RWX47278.1"/>
    </source>
</evidence>
<comment type="catalytic activity">
    <reaction evidence="6">
        <text>queuosine(34) in tRNA(Asp) + GDP-alpha-D-mannose = O-4''-alpha-D-mannosylqueuosine(34) in tRNA(Asp) + GDP + H(+)</text>
        <dbReference type="Rhea" id="RHEA:12885"/>
        <dbReference type="Rhea" id="RHEA-COMP:18572"/>
        <dbReference type="Rhea" id="RHEA-COMP:18581"/>
        <dbReference type="ChEBI" id="CHEBI:15378"/>
        <dbReference type="ChEBI" id="CHEBI:57527"/>
        <dbReference type="ChEBI" id="CHEBI:58189"/>
        <dbReference type="ChEBI" id="CHEBI:194431"/>
        <dbReference type="ChEBI" id="CHEBI:194442"/>
        <dbReference type="EC" id="2.4.1.110"/>
    </reaction>
    <physiologicalReaction direction="left-to-right" evidence="6">
        <dbReference type="Rhea" id="RHEA:12886"/>
    </physiologicalReaction>
</comment>
<feature type="domain" description="tRNA-queuosine alpha-mannosyltransferase N-terminal" evidence="8">
    <location>
        <begin position="1"/>
        <end position="137"/>
    </location>
</feature>
<evidence type="ECO:0000313" key="10">
    <source>
        <dbReference type="Proteomes" id="UP000287853"/>
    </source>
</evidence>
<keyword evidence="10" id="KW-1185">Reference proteome</keyword>
<organism evidence="9 10">
    <name type="scientific">Candidatus Electrothrix aarhusensis</name>
    <dbReference type="NCBI Taxonomy" id="1859131"/>
    <lineage>
        <taxon>Bacteria</taxon>
        <taxon>Pseudomonadati</taxon>
        <taxon>Thermodesulfobacteriota</taxon>
        <taxon>Desulfobulbia</taxon>
        <taxon>Desulfobulbales</taxon>
        <taxon>Desulfobulbaceae</taxon>
        <taxon>Candidatus Electrothrix</taxon>
    </lineage>
</organism>
<comment type="similarity">
    <text evidence="1">Belongs to the glycosyltransferase group 1 family. Glycosyltransferase 4 subfamily.</text>
</comment>
<reference evidence="9 10" key="1">
    <citation type="submission" date="2017-01" db="EMBL/GenBank/DDBJ databases">
        <title>The cable genome- insights into the physiology and evolution of filamentous bacteria capable of sulfide oxidation via long distance electron transfer.</title>
        <authorList>
            <person name="Schreiber L."/>
            <person name="Bjerg J.T."/>
            <person name="Boggild A."/>
            <person name="Van De Vossenberg J."/>
            <person name="Meysman F."/>
            <person name="Nielsen L.P."/>
            <person name="Schramm A."/>
            <person name="Kjeldsen K.U."/>
        </authorList>
    </citation>
    <scope>NUCLEOTIDE SEQUENCE [LARGE SCALE GENOMIC DNA]</scope>
    <source>
        <strain evidence="9">MCF</strain>
    </source>
</reference>
<evidence type="ECO:0000256" key="1">
    <source>
        <dbReference type="ARBA" id="ARBA00009481"/>
    </source>
</evidence>
<evidence type="ECO:0000256" key="4">
    <source>
        <dbReference type="ARBA" id="ARBA00044517"/>
    </source>
</evidence>
<keyword evidence="2" id="KW-0328">Glycosyltransferase</keyword>
<dbReference type="PANTHER" id="PTHR13615">
    <property type="entry name" value="GLYCOSYLTRANSFERASE-LIKE 1"/>
    <property type="match status" value="1"/>
</dbReference>
<accession>A0A3S3R983</accession>
<dbReference type="InterPro" id="IPR022701">
    <property type="entry name" value="QTMAN_N"/>
</dbReference>
<dbReference type="AlphaFoldDB" id="A0A3S3R983"/>
<evidence type="ECO:0000259" key="7">
    <source>
        <dbReference type="Pfam" id="PF00534"/>
    </source>
</evidence>
<evidence type="ECO:0000256" key="6">
    <source>
        <dbReference type="ARBA" id="ARBA00048439"/>
    </source>
</evidence>
<dbReference type="Gene3D" id="3.40.50.2000">
    <property type="entry name" value="Glycogen Phosphorylase B"/>
    <property type="match status" value="1"/>
</dbReference>
<dbReference type="Pfam" id="PF00534">
    <property type="entry name" value="Glycos_transf_1"/>
    <property type="match status" value="1"/>
</dbReference>